<evidence type="ECO:0000313" key="7">
    <source>
        <dbReference type="Proteomes" id="UP000705867"/>
    </source>
</evidence>
<evidence type="ECO:0000256" key="4">
    <source>
        <dbReference type="ARBA" id="ARBA00023125"/>
    </source>
</evidence>
<dbReference type="PROSITE" id="PS00045">
    <property type="entry name" value="HISTONE_LIKE"/>
    <property type="match status" value="1"/>
</dbReference>
<dbReference type="Proteomes" id="UP000705867">
    <property type="component" value="Unassembled WGS sequence"/>
</dbReference>
<dbReference type="InterPro" id="IPR020816">
    <property type="entry name" value="Histone-like_DNA-bd_CS"/>
</dbReference>
<name>A0A953JED3_9BACT</name>
<comment type="caution">
    <text evidence="6">The sequence shown here is derived from an EMBL/GenBank/DDBJ whole genome shotgun (WGS) entry which is preliminary data.</text>
</comment>
<evidence type="ECO:0000256" key="2">
    <source>
        <dbReference type="ARBA" id="ARBA00010529"/>
    </source>
</evidence>
<evidence type="ECO:0000256" key="3">
    <source>
        <dbReference type="ARBA" id="ARBA00023067"/>
    </source>
</evidence>
<dbReference type="FunFam" id="4.10.520.10:FF:000001">
    <property type="entry name" value="DNA-binding protein HU"/>
    <property type="match status" value="1"/>
</dbReference>
<dbReference type="PRINTS" id="PR01727">
    <property type="entry name" value="DNABINDINGHU"/>
</dbReference>
<dbReference type="GO" id="GO:0030527">
    <property type="term" value="F:structural constituent of chromatin"/>
    <property type="evidence" value="ECO:0007669"/>
    <property type="project" value="InterPro"/>
</dbReference>
<dbReference type="PANTHER" id="PTHR33175:SF3">
    <property type="entry name" value="DNA-BINDING PROTEIN HU-BETA"/>
    <property type="match status" value="1"/>
</dbReference>
<evidence type="ECO:0000313" key="6">
    <source>
        <dbReference type="EMBL" id="MBZ0157030.1"/>
    </source>
</evidence>
<reference evidence="6" key="1">
    <citation type="journal article" date="2021" name="bioRxiv">
        <title>Unraveling nitrogen, sulfur and carbon metabolic pathways and microbial community transcriptional responses to substrate deprivation and toxicity stresses in a bioreactor mimicking anoxic brackish coastal sediment conditions.</title>
        <authorList>
            <person name="Martins P.D."/>
            <person name="Echeveste M.J."/>
            <person name="Arshad A."/>
            <person name="Kurth J."/>
            <person name="Ouboter H."/>
            <person name="Jetten M.S.M."/>
            <person name="Welte C.U."/>
        </authorList>
    </citation>
    <scope>NUCLEOTIDE SEQUENCE</scope>
    <source>
        <strain evidence="6">MAG_39</strain>
    </source>
</reference>
<dbReference type="GO" id="GO:0030261">
    <property type="term" value="P:chromosome condensation"/>
    <property type="evidence" value="ECO:0007669"/>
    <property type="project" value="UniProtKB-KW"/>
</dbReference>
<comment type="similarity">
    <text evidence="2 5">Belongs to the bacterial histone-like protein family.</text>
</comment>
<dbReference type="GO" id="GO:0042802">
    <property type="term" value="F:identical protein binding"/>
    <property type="evidence" value="ECO:0007669"/>
    <property type="project" value="UniProtKB-ARBA"/>
</dbReference>
<dbReference type="Pfam" id="PF00216">
    <property type="entry name" value="Bac_DNA_binding"/>
    <property type="match status" value="1"/>
</dbReference>
<evidence type="ECO:0000256" key="5">
    <source>
        <dbReference type="RuleBase" id="RU003939"/>
    </source>
</evidence>
<dbReference type="GO" id="GO:0006351">
    <property type="term" value="P:DNA-templated transcription"/>
    <property type="evidence" value="ECO:0007669"/>
    <property type="project" value="UniProtKB-ARBA"/>
</dbReference>
<dbReference type="Gene3D" id="4.10.520.10">
    <property type="entry name" value="IHF-like DNA-binding proteins"/>
    <property type="match status" value="1"/>
</dbReference>
<reference evidence="6" key="2">
    <citation type="submission" date="2021-08" db="EMBL/GenBank/DDBJ databases">
        <authorList>
            <person name="Dalcin Martins P."/>
        </authorList>
    </citation>
    <scope>NUCLEOTIDE SEQUENCE</scope>
    <source>
        <strain evidence="6">MAG_39</strain>
    </source>
</reference>
<dbReference type="SUPFAM" id="SSF47729">
    <property type="entry name" value="IHF-like DNA-binding proteins"/>
    <property type="match status" value="1"/>
</dbReference>
<dbReference type="GO" id="GO:1990103">
    <property type="term" value="C:DnaA-HU complex"/>
    <property type="evidence" value="ECO:0007669"/>
    <property type="project" value="UniProtKB-ARBA"/>
</dbReference>
<evidence type="ECO:0000256" key="1">
    <source>
        <dbReference type="ARBA" id="ARBA00003819"/>
    </source>
</evidence>
<dbReference type="CDD" id="cd13831">
    <property type="entry name" value="HU"/>
    <property type="match status" value="1"/>
</dbReference>
<gene>
    <name evidence="6" type="ORF">K8I29_12570</name>
</gene>
<organism evidence="6 7">
    <name type="scientific">Candidatus Nitrobium versatile</name>
    <dbReference type="NCBI Taxonomy" id="2884831"/>
    <lineage>
        <taxon>Bacteria</taxon>
        <taxon>Pseudomonadati</taxon>
        <taxon>Nitrospirota</taxon>
        <taxon>Nitrospiria</taxon>
        <taxon>Nitrospirales</taxon>
        <taxon>Nitrospiraceae</taxon>
        <taxon>Candidatus Nitrobium</taxon>
    </lineage>
</organism>
<proteinExistence type="inferred from homology"/>
<protein>
    <submittedName>
        <fullName evidence="6">HU family DNA-binding protein</fullName>
    </submittedName>
</protein>
<keyword evidence="3" id="KW-0226">DNA condensation</keyword>
<dbReference type="GO" id="GO:1990178">
    <property type="term" value="C:HU-DNA complex"/>
    <property type="evidence" value="ECO:0007669"/>
    <property type="project" value="UniProtKB-ARBA"/>
</dbReference>
<dbReference type="GO" id="GO:0006270">
    <property type="term" value="P:DNA replication initiation"/>
    <property type="evidence" value="ECO:0007669"/>
    <property type="project" value="UniProtKB-ARBA"/>
</dbReference>
<dbReference type="InterPro" id="IPR000119">
    <property type="entry name" value="Hist_DNA-bd"/>
</dbReference>
<sequence length="90" mass="9650">MTKTELIDKMSKEANISKAAAGKALESLIDGVKKTLKKGNKVTLVGFGTFSVSKRKARKGRNPRTGEVIKIKASKAPKFTAGKAFKDAVQ</sequence>
<dbReference type="EMBL" id="JAIOIV010000101">
    <property type="protein sequence ID" value="MBZ0157030.1"/>
    <property type="molecule type" value="Genomic_DNA"/>
</dbReference>
<dbReference type="AlphaFoldDB" id="A0A953JED3"/>
<comment type="function">
    <text evidence="1">Histone-like DNA-binding protein which is capable of wrapping DNA to stabilize it, and thus to prevent its denaturation under extreme environmental conditions.</text>
</comment>
<dbReference type="SMART" id="SM00411">
    <property type="entry name" value="BHL"/>
    <property type="match status" value="1"/>
</dbReference>
<accession>A0A953JED3</accession>
<dbReference type="GO" id="GO:0003677">
    <property type="term" value="F:DNA binding"/>
    <property type="evidence" value="ECO:0007669"/>
    <property type="project" value="UniProtKB-KW"/>
</dbReference>
<dbReference type="InterPro" id="IPR010992">
    <property type="entry name" value="IHF-like_DNA-bd_dom_sf"/>
</dbReference>
<keyword evidence="4 6" id="KW-0238">DNA-binding</keyword>
<dbReference type="PANTHER" id="PTHR33175">
    <property type="entry name" value="DNA-BINDING PROTEIN HU"/>
    <property type="match status" value="1"/>
</dbReference>
<dbReference type="GO" id="GO:0005829">
    <property type="term" value="C:cytosol"/>
    <property type="evidence" value="ECO:0007669"/>
    <property type="project" value="TreeGrafter"/>
</dbReference>